<reference evidence="6" key="1">
    <citation type="journal article" date="2019" name="Int. J. Syst. Evol. Microbiol.">
        <title>The Global Catalogue of Microorganisms (GCM) 10K type strain sequencing project: providing services to taxonomists for standard genome sequencing and annotation.</title>
        <authorList>
            <consortium name="The Broad Institute Genomics Platform"/>
            <consortium name="The Broad Institute Genome Sequencing Center for Infectious Disease"/>
            <person name="Wu L."/>
            <person name="Ma J."/>
        </authorList>
    </citation>
    <scope>NUCLEOTIDE SEQUENCE [LARGE SCALE GENOMIC DNA]</scope>
    <source>
        <strain evidence="6">CECT 8570</strain>
    </source>
</reference>
<dbReference type="InterPro" id="IPR020449">
    <property type="entry name" value="Tscrpt_reg_AraC-type_HTH"/>
</dbReference>
<dbReference type="InterPro" id="IPR018060">
    <property type="entry name" value="HTH_AraC"/>
</dbReference>
<organism evidence="5 6">
    <name type="scientific">Simiduia curdlanivorans</name>
    <dbReference type="NCBI Taxonomy" id="1492769"/>
    <lineage>
        <taxon>Bacteria</taxon>
        <taxon>Pseudomonadati</taxon>
        <taxon>Pseudomonadota</taxon>
        <taxon>Gammaproteobacteria</taxon>
        <taxon>Cellvibrionales</taxon>
        <taxon>Cellvibrionaceae</taxon>
        <taxon>Simiduia</taxon>
    </lineage>
</organism>
<sequence length="340" mass="38337">MANGPDVIGCWLTLFASALSSYNIDAPAFLTEQGVDYAKASDPNYRLPVVIMAQLWHAAVAQTGDKTFGLKAGTFVTPMTFSALGVALWSCCTIRDHFNCLVRYMHVFTNAVDISVEETHEYLITTSRLRHEGGRSAASDYAQDAVYAAMITLSRSHYKSDFSMVKLELTRAQPDDEAPYLALFRCPVTFGHPLSRAWYKRSDVDVAIPGCNREMANATEKLAQDYLAKLELKNADLQHRVQDMIVNLMPQGEATLERVADLLHMSSRTLHRKLEAENSSFRLEVEAVRQRLAREYMLDNSLSLGDISFLLGFSSSSNFTRAFRRWTGKTPQDFRQIQFY</sequence>
<keyword evidence="3" id="KW-0804">Transcription</keyword>
<dbReference type="PANTHER" id="PTHR47894:SF1">
    <property type="entry name" value="HTH-TYPE TRANSCRIPTIONAL REGULATOR VQSM"/>
    <property type="match status" value="1"/>
</dbReference>
<dbReference type="PRINTS" id="PR00032">
    <property type="entry name" value="HTHARAC"/>
</dbReference>
<dbReference type="InterPro" id="IPR009057">
    <property type="entry name" value="Homeodomain-like_sf"/>
</dbReference>
<dbReference type="PANTHER" id="PTHR47894">
    <property type="entry name" value="HTH-TYPE TRANSCRIPTIONAL REGULATOR GADX"/>
    <property type="match status" value="1"/>
</dbReference>
<evidence type="ECO:0000313" key="6">
    <source>
        <dbReference type="Proteomes" id="UP001595840"/>
    </source>
</evidence>
<accession>A0ABV8V648</accession>
<dbReference type="InterPro" id="IPR032687">
    <property type="entry name" value="AraC-type_N"/>
</dbReference>
<keyword evidence="6" id="KW-1185">Reference proteome</keyword>
<dbReference type="SUPFAM" id="SSF46689">
    <property type="entry name" value="Homeodomain-like"/>
    <property type="match status" value="1"/>
</dbReference>
<feature type="domain" description="HTH araC/xylS-type" evidence="4">
    <location>
        <begin position="239"/>
        <end position="337"/>
    </location>
</feature>
<keyword evidence="1" id="KW-0805">Transcription regulation</keyword>
<evidence type="ECO:0000256" key="2">
    <source>
        <dbReference type="ARBA" id="ARBA00023125"/>
    </source>
</evidence>
<dbReference type="Proteomes" id="UP001595840">
    <property type="component" value="Unassembled WGS sequence"/>
</dbReference>
<gene>
    <name evidence="5" type="ORF">ACFOX3_13530</name>
</gene>
<dbReference type="SMART" id="SM00342">
    <property type="entry name" value="HTH_ARAC"/>
    <property type="match status" value="1"/>
</dbReference>
<evidence type="ECO:0000256" key="1">
    <source>
        <dbReference type="ARBA" id="ARBA00023015"/>
    </source>
</evidence>
<evidence type="ECO:0000256" key="3">
    <source>
        <dbReference type="ARBA" id="ARBA00023163"/>
    </source>
</evidence>
<comment type="caution">
    <text evidence="5">The sequence shown here is derived from an EMBL/GenBank/DDBJ whole genome shotgun (WGS) entry which is preliminary data.</text>
</comment>
<dbReference type="PROSITE" id="PS01124">
    <property type="entry name" value="HTH_ARAC_FAMILY_2"/>
    <property type="match status" value="1"/>
</dbReference>
<evidence type="ECO:0000259" key="4">
    <source>
        <dbReference type="PROSITE" id="PS01124"/>
    </source>
</evidence>
<dbReference type="Pfam" id="PF12625">
    <property type="entry name" value="Arabinose_bd"/>
    <property type="match status" value="1"/>
</dbReference>
<dbReference type="EMBL" id="JBHSCX010000020">
    <property type="protein sequence ID" value="MFC4363331.1"/>
    <property type="molecule type" value="Genomic_DNA"/>
</dbReference>
<dbReference type="RefSeq" id="WP_290261054.1">
    <property type="nucleotide sequence ID" value="NZ_JAUFQG010000004.1"/>
</dbReference>
<name>A0ABV8V648_9GAMM</name>
<keyword evidence="2" id="KW-0238">DNA-binding</keyword>
<proteinExistence type="predicted"/>
<protein>
    <submittedName>
        <fullName evidence="5">AraC family transcriptional regulator</fullName>
    </submittedName>
</protein>
<dbReference type="Gene3D" id="1.10.10.60">
    <property type="entry name" value="Homeodomain-like"/>
    <property type="match status" value="1"/>
</dbReference>
<dbReference type="Pfam" id="PF12833">
    <property type="entry name" value="HTH_18"/>
    <property type="match status" value="1"/>
</dbReference>
<evidence type="ECO:0000313" key="5">
    <source>
        <dbReference type="EMBL" id="MFC4363331.1"/>
    </source>
</evidence>